<sequence length="535" mass="59500">MGALSADYFTVNPNPLETVGGEVPATINGVFPEKYMKKKAVVTVVPELRYGGGRVVRGQGASFQGESVMGNDQSISYRLGGRYTMKTNFDYTPDMQSSEMYLTFDARIGNKTVKIPAVKVADGVIATSELYRQTLINGGACIAPDSFQRVNAMKQEANVRFLVNQANLRQSELKNNSVQEFVKLLKRINADREQLNIQNVEVSAYASPEGGFDFNDKLANKRQTVSEGYVKQQLKNTKVEAPIDAHYTAQDWEGFQQLVLASNIQDKDVILRVLSMYKDPQERERQIRNMSEGFRELADEVLPELRRSRLTINYETIGRDDAQIKAQYVADPAKLSLEELLYAATLEESTAKQAAIYKKTTELYDKDYRAYNNLGVLAFNEGNNAAAADYFRQAQRVDSKAPEAFANQALMALQQGNVKEAEAKLSEAVNANGFNEVMGNLNIAKGNFAQAAENLKNSDSNSTALAQLLNKDYAAATLTLKSIKHPDAMTSYLHAIISARMKNKYASNSYLKEALEKDASLSKYAEKDLEFAKVR</sequence>
<dbReference type="Gene3D" id="1.25.40.10">
    <property type="entry name" value="Tetratricopeptide repeat domain"/>
    <property type="match status" value="1"/>
</dbReference>
<evidence type="ECO:0000313" key="2">
    <source>
        <dbReference type="EMBL" id="BFO72018.1"/>
    </source>
</evidence>
<dbReference type="EMBL" id="AP035785">
    <property type="protein sequence ID" value="BFO72018.1"/>
    <property type="molecule type" value="Genomic_DNA"/>
</dbReference>
<feature type="repeat" description="TPR" evidence="1">
    <location>
        <begin position="368"/>
        <end position="401"/>
    </location>
</feature>
<dbReference type="AlphaFoldDB" id="A0AB33IQL2"/>
<evidence type="ECO:0000256" key="1">
    <source>
        <dbReference type="PROSITE-ProRule" id="PRU00339"/>
    </source>
</evidence>
<accession>A0AB33IQL2</accession>
<dbReference type="SMART" id="SM00028">
    <property type="entry name" value="TPR"/>
    <property type="match status" value="2"/>
</dbReference>
<keyword evidence="1" id="KW-0802">TPR repeat</keyword>
<dbReference type="PROSITE" id="PS50005">
    <property type="entry name" value="TPR"/>
    <property type="match status" value="1"/>
</dbReference>
<reference evidence="2" key="1">
    <citation type="submission" date="2024-07" db="EMBL/GenBank/DDBJ databases">
        <title>Complete genome sequence of Prevotella sp. YM-2024 GTC17253.</title>
        <authorList>
            <person name="Hayashi M."/>
            <person name="Muto Y."/>
            <person name="Tanaka K."/>
            <person name="Niwa H."/>
        </authorList>
    </citation>
    <scope>NUCLEOTIDE SEQUENCE</scope>
    <source>
        <strain evidence="2">GTC17253</strain>
    </source>
</reference>
<organism evidence="2">
    <name type="scientific">Prevotella sp. GTC17253</name>
    <dbReference type="NCBI Taxonomy" id="3236793"/>
    <lineage>
        <taxon>Bacteria</taxon>
        <taxon>Pseudomonadati</taxon>
        <taxon>Bacteroidota</taxon>
        <taxon>Bacteroidia</taxon>
        <taxon>Bacteroidales</taxon>
        <taxon>Prevotellaceae</taxon>
        <taxon>Prevotella</taxon>
    </lineage>
</organism>
<gene>
    <name evidence="2" type="ORF">GTC17253_19840</name>
</gene>
<protein>
    <submittedName>
        <fullName evidence="2">Tetratricopeptide repeat protein</fullName>
    </submittedName>
</protein>
<proteinExistence type="predicted"/>
<dbReference type="InterPro" id="IPR011990">
    <property type="entry name" value="TPR-like_helical_dom_sf"/>
</dbReference>
<dbReference type="Pfam" id="PF13432">
    <property type="entry name" value="TPR_16"/>
    <property type="match status" value="1"/>
</dbReference>
<dbReference type="InterPro" id="IPR019734">
    <property type="entry name" value="TPR_rpt"/>
</dbReference>
<name>A0AB33IQL2_9BACT</name>
<dbReference type="SUPFAM" id="SSF48452">
    <property type="entry name" value="TPR-like"/>
    <property type="match status" value="1"/>
</dbReference>